<dbReference type="InterPro" id="IPR036291">
    <property type="entry name" value="NAD(P)-bd_dom_sf"/>
</dbReference>
<dbReference type="SUPFAM" id="SSF51735">
    <property type="entry name" value="NAD(P)-binding Rossmann-fold domains"/>
    <property type="match status" value="1"/>
</dbReference>
<protein>
    <submittedName>
        <fullName evidence="2">NADPH:quinone oxidoreductase family protein</fullName>
        <ecNumber evidence="2">1.-.-.-</ecNumber>
    </submittedName>
</protein>
<dbReference type="SUPFAM" id="SSF50129">
    <property type="entry name" value="GroES-like"/>
    <property type="match status" value="1"/>
</dbReference>
<reference evidence="3" key="1">
    <citation type="journal article" date="2019" name="Int. J. Syst. Evol. Microbiol.">
        <title>The Global Catalogue of Microorganisms (GCM) 10K type strain sequencing project: providing services to taxonomists for standard genome sequencing and annotation.</title>
        <authorList>
            <consortium name="The Broad Institute Genomics Platform"/>
            <consortium name="The Broad Institute Genome Sequencing Center for Infectious Disease"/>
            <person name="Wu L."/>
            <person name="Ma J."/>
        </authorList>
    </citation>
    <scope>NUCLEOTIDE SEQUENCE [LARGE SCALE GENOMIC DNA]</scope>
    <source>
        <strain evidence="3">KCTC 42964</strain>
    </source>
</reference>
<dbReference type="InterPro" id="IPR013154">
    <property type="entry name" value="ADH-like_N"/>
</dbReference>
<dbReference type="Gene3D" id="3.40.50.720">
    <property type="entry name" value="NAD(P)-binding Rossmann-like Domain"/>
    <property type="match status" value="1"/>
</dbReference>
<dbReference type="InterPro" id="IPR051397">
    <property type="entry name" value="Zn-ADH-like_protein"/>
</dbReference>
<dbReference type="Pfam" id="PF08240">
    <property type="entry name" value="ADH_N"/>
    <property type="match status" value="1"/>
</dbReference>
<evidence type="ECO:0000313" key="2">
    <source>
        <dbReference type="EMBL" id="MFC3230504.1"/>
    </source>
</evidence>
<comment type="caution">
    <text evidence="2">The sequence shown here is derived from an EMBL/GenBank/DDBJ whole genome shotgun (WGS) entry which is preliminary data.</text>
</comment>
<proteinExistence type="predicted"/>
<dbReference type="RefSeq" id="WP_379905721.1">
    <property type="nucleotide sequence ID" value="NZ_JBHRTR010000046.1"/>
</dbReference>
<name>A0ABV7L7B5_9PROT</name>
<gene>
    <name evidence="2" type="ORF">ACFOGJ_24865</name>
</gene>
<dbReference type="Gene3D" id="3.90.180.10">
    <property type="entry name" value="Medium-chain alcohol dehydrogenases, catalytic domain"/>
    <property type="match status" value="1"/>
</dbReference>
<dbReference type="PANTHER" id="PTHR43677">
    <property type="entry name" value="SHORT-CHAIN DEHYDROGENASE/REDUCTASE"/>
    <property type="match status" value="1"/>
</dbReference>
<evidence type="ECO:0000259" key="1">
    <source>
        <dbReference type="SMART" id="SM00829"/>
    </source>
</evidence>
<dbReference type="InterPro" id="IPR020843">
    <property type="entry name" value="ER"/>
</dbReference>
<organism evidence="2 3">
    <name type="scientific">Marinibaculum pumilum</name>
    <dbReference type="NCBI Taxonomy" id="1766165"/>
    <lineage>
        <taxon>Bacteria</taxon>
        <taxon>Pseudomonadati</taxon>
        <taxon>Pseudomonadota</taxon>
        <taxon>Alphaproteobacteria</taxon>
        <taxon>Rhodospirillales</taxon>
        <taxon>Rhodospirillaceae</taxon>
        <taxon>Marinibaculum</taxon>
    </lineage>
</organism>
<dbReference type="Proteomes" id="UP001595528">
    <property type="component" value="Unassembled WGS sequence"/>
</dbReference>
<sequence length="327" mass="34942">MKAVLCKSFGPPDSLVIEEVPSPPLEAGQVRIAVHACGVNFPDTLIIENKYQFKPDLPFSPGGEISGEVMEVASDVTNVKAGDRVIGMCGWGGYAEELVMPARKVVKMPDGFDFPTAAAFTLTYGTSYHALKQRADLKKGESMLVLGASGGVGLSAVEIGKAFGARVVAAASSDEKLEVCKAHGADEVINYTTEDLRARAKELGGKTGFDVIYDPVGDKYAEPALRSIAWEGRYLVIGFAAGEIPKIPLNLVLLKGCQIVGVFWGSFTERDPATNFQNLDEMAEMVRNGTLKPHISATYPLEQAATALNDMKARKVTGKVVLVTGRS</sequence>
<dbReference type="CDD" id="cd08241">
    <property type="entry name" value="QOR1"/>
    <property type="match status" value="1"/>
</dbReference>
<dbReference type="EC" id="1.-.-.-" evidence="2"/>
<dbReference type="PANTHER" id="PTHR43677:SF4">
    <property type="entry name" value="QUINONE OXIDOREDUCTASE-LIKE PROTEIN 2"/>
    <property type="match status" value="1"/>
</dbReference>
<feature type="domain" description="Enoyl reductase (ER)" evidence="1">
    <location>
        <begin position="10"/>
        <end position="322"/>
    </location>
</feature>
<dbReference type="SMART" id="SM00829">
    <property type="entry name" value="PKS_ER"/>
    <property type="match status" value="1"/>
</dbReference>
<evidence type="ECO:0000313" key="3">
    <source>
        <dbReference type="Proteomes" id="UP001595528"/>
    </source>
</evidence>
<keyword evidence="2" id="KW-0560">Oxidoreductase</keyword>
<dbReference type="GO" id="GO:0016491">
    <property type="term" value="F:oxidoreductase activity"/>
    <property type="evidence" value="ECO:0007669"/>
    <property type="project" value="UniProtKB-KW"/>
</dbReference>
<dbReference type="Pfam" id="PF00107">
    <property type="entry name" value="ADH_zinc_N"/>
    <property type="match status" value="1"/>
</dbReference>
<accession>A0ABV7L7B5</accession>
<dbReference type="InterPro" id="IPR013149">
    <property type="entry name" value="ADH-like_C"/>
</dbReference>
<keyword evidence="3" id="KW-1185">Reference proteome</keyword>
<dbReference type="EMBL" id="JBHRTR010000046">
    <property type="protein sequence ID" value="MFC3230504.1"/>
    <property type="molecule type" value="Genomic_DNA"/>
</dbReference>
<dbReference type="InterPro" id="IPR011032">
    <property type="entry name" value="GroES-like_sf"/>
</dbReference>